<dbReference type="GO" id="GO:0008270">
    <property type="term" value="F:zinc ion binding"/>
    <property type="evidence" value="ECO:0007669"/>
    <property type="project" value="UniProtKB-KW"/>
</dbReference>
<keyword evidence="1" id="KW-0862">Zinc</keyword>
<feature type="compositionally biased region" description="Low complexity" evidence="2">
    <location>
        <begin position="288"/>
        <end position="299"/>
    </location>
</feature>
<evidence type="ECO:0000256" key="1">
    <source>
        <dbReference type="PROSITE-ProRule" id="PRU00042"/>
    </source>
</evidence>
<dbReference type="Proteomes" id="UP000887566">
    <property type="component" value="Unplaced"/>
</dbReference>
<dbReference type="SMART" id="SM00355">
    <property type="entry name" value="ZnF_C2H2"/>
    <property type="match status" value="2"/>
</dbReference>
<keyword evidence="1" id="KW-0863">Zinc-finger</keyword>
<evidence type="ECO:0000313" key="4">
    <source>
        <dbReference type="Proteomes" id="UP000887566"/>
    </source>
</evidence>
<dbReference type="InterPro" id="IPR036236">
    <property type="entry name" value="Znf_C2H2_sf"/>
</dbReference>
<evidence type="ECO:0000313" key="5">
    <source>
        <dbReference type="WBParaSite" id="PSAMB.scaffold1397size32043.g12919.t1"/>
    </source>
</evidence>
<dbReference type="SUPFAM" id="SSF57667">
    <property type="entry name" value="beta-beta-alpha zinc fingers"/>
    <property type="match status" value="1"/>
</dbReference>
<feature type="region of interest" description="Disordered" evidence="2">
    <location>
        <begin position="136"/>
        <end position="157"/>
    </location>
</feature>
<evidence type="ECO:0000259" key="3">
    <source>
        <dbReference type="PROSITE" id="PS50157"/>
    </source>
</evidence>
<proteinExistence type="predicted"/>
<keyword evidence="4" id="KW-1185">Reference proteome</keyword>
<feature type="domain" description="C2H2-type" evidence="3">
    <location>
        <begin position="33"/>
        <end position="61"/>
    </location>
</feature>
<dbReference type="PROSITE" id="PS50157">
    <property type="entry name" value="ZINC_FINGER_C2H2_2"/>
    <property type="match status" value="1"/>
</dbReference>
<organism evidence="4 5">
    <name type="scientific">Plectus sambesii</name>
    <dbReference type="NCBI Taxonomy" id="2011161"/>
    <lineage>
        <taxon>Eukaryota</taxon>
        <taxon>Metazoa</taxon>
        <taxon>Ecdysozoa</taxon>
        <taxon>Nematoda</taxon>
        <taxon>Chromadorea</taxon>
        <taxon>Plectida</taxon>
        <taxon>Plectina</taxon>
        <taxon>Plectoidea</taxon>
        <taxon>Plectidae</taxon>
        <taxon>Plectus</taxon>
    </lineage>
</organism>
<protein>
    <submittedName>
        <fullName evidence="5">C2H2-type domain-containing protein</fullName>
    </submittedName>
</protein>
<dbReference type="WBParaSite" id="PSAMB.scaffold1397size32043.g12919.t1">
    <property type="protein sequence ID" value="PSAMB.scaffold1397size32043.g12919.t1"/>
    <property type="gene ID" value="PSAMB.scaffold1397size32043.g12919"/>
</dbReference>
<name>A0A914V0E4_9BILA</name>
<feature type="compositionally biased region" description="Low complexity" evidence="2">
    <location>
        <begin position="146"/>
        <end position="156"/>
    </location>
</feature>
<dbReference type="InterPro" id="IPR013087">
    <property type="entry name" value="Znf_C2H2_type"/>
</dbReference>
<keyword evidence="1" id="KW-0479">Metal-binding</keyword>
<dbReference type="Gene3D" id="3.30.160.60">
    <property type="entry name" value="Classic Zinc Finger"/>
    <property type="match status" value="1"/>
</dbReference>
<reference evidence="5" key="1">
    <citation type="submission" date="2022-11" db="UniProtKB">
        <authorList>
            <consortium name="WormBaseParasite"/>
        </authorList>
    </citation>
    <scope>IDENTIFICATION</scope>
</reference>
<dbReference type="AlphaFoldDB" id="A0A914V0E4"/>
<sequence length="309" mass="34769">MLSCRWKGCSETSEYVNELREHISSTHLDYFPFRCQLCKVYFPSRAQVEYHWSMEHSGDALVGCCLNRSKENTLNKCLASRQDSYSAAPHSGSVTPKCESVDFEESISQRPLHADAREEVTSWMFVSEMNTGNGLVGSRTPHLEASESGESPSCSSARFDDQGQRFLPAHLIDSVWDALENRKALDNADVSARFNFFVGQLASIIPGIDVMEARDSFKNVQRLYAMELISDQDWPAQEVLTVALDRFRSELPLKELDRIKIIRSAIGHARKLIYSNDLRKRRQSIPDSSTSASPPVATAGNSKKSRTEH</sequence>
<dbReference type="PROSITE" id="PS00028">
    <property type="entry name" value="ZINC_FINGER_C2H2_1"/>
    <property type="match status" value="1"/>
</dbReference>
<accession>A0A914V0E4</accession>
<feature type="region of interest" description="Disordered" evidence="2">
    <location>
        <begin position="283"/>
        <end position="309"/>
    </location>
</feature>
<evidence type="ECO:0000256" key="2">
    <source>
        <dbReference type="SAM" id="MobiDB-lite"/>
    </source>
</evidence>